<evidence type="ECO:0000259" key="11">
    <source>
        <dbReference type="PROSITE" id="PS50968"/>
    </source>
</evidence>
<comment type="function">
    <text evidence="1 9">This protein is a component of the acetyl coenzyme A carboxylase complex; first, biotin carboxylase catalyzes the carboxylation of the carrier protein and then the transcarboxylase transfers the carboxyl group to form malonyl-CoA.</text>
</comment>
<dbReference type="InterPro" id="IPR011053">
    <property type="entry name" value="Single_hybrid_motif"/>
</dbReference>
<dbReference type="STRING" id="290318.Cvib_1602"/>
<comment type="pathway">
    <text evidence="2 9">Lipid metabolism; fatty acid biosynthesis.</text>
</comment>
<evidence type="ECO:0000256" key="4">
    <source>
        <dbReference type="ARBA" id="ARBA00022516"/>
    </source>
</evidence>
<dbReference type="PROSITE" id="PS00188">
    <property type="entry name" value="BIOTIN"/>
    <property type="match status" value="1"/>
</dbReference>
<dbReference type="EMBL" id="CP000607">
    <property type="protein sequence ID" value="ABP37612.1"/>
    <property type="molecule type" value="Genomic_DNA"/>
</dbReference>
<name>A4SGK3_CHLPM</name>
<accession>A4SGK3</accession>
<evidence type="ECO:0000256" key="1">
    <source>
        <dbReference type="ARBA" id="ARBA00003761"/>
    </source>
</evidence>
<dbReference type="Pfam" id="PF00364">
    <property type="entry name" value="Biotin_lipoyl"/>
    <property type="match status" value="1"/>
</dbReference>
<evidence type="ECO:0000313" key="12">
    <source>
        <dbReference type="EMBL" id="ABP37612.1"/>
    </source>
</evidence>
<dbReference type="PROSITE" id="PS50937">
    <property type="entry name" value="HTH_MERR_2"/>
    <property type="match status" value="1"/>
</dbReference>
<evidence type="ECO:0000256" key="3">
    <source>
        <dbReference type="ARBA" id="ARBA00017562"/>
    </source>
</evidence>
<evidence type="ECO:0000256" key="8">
    <source>
        <dbReference type="ARBA" id="ARBA00023267"/>
    </source>
</evidence>
<dbReference type="PRINTS" id="PR01071">
    <property type="entry name" value="ACOABIOTINCC"/>
</dbReference>
<keyword evidence="7 9" id="KW-0275">Fatty acid biosynthesis</keyword>
<dbReference type="GO" id="GO:0003989">
    <property type="term" value="F:acetyl-CoA carboxylase activity"/>
    <property type="evidence" value="ECO:0007669"/>
    <property type="project" value="InterPro"/>
</dbReference>
<dbReference type="NCBIfam" id="TIGR00531">
    <property type="entry name" value="BCCP"/>
    <property type="match status" value="1"/>
</dbReference>
<sequence>MNLNEIKQLIDLVNSSDLQETIIEEGEFKITLRRSLPHEAVAVACAPASPAPAVPQVAAPAAAAETVVTAQASGLTDVCSPIVGTFYQASSPDAAPFVSVGDSVKKGDILCIIEAMKLMNEIEAEISGTVAEVLVENGQPIEYDQPLFRIKP</sequence>
<dbReference type="KEGG" id="pvi:Cvib_1602"/>
<dbReference type="GO" id="GO:0003677">
    <property type="term" value="F:DNA binding"/>
    <property type="evidence" value="ECO:0007669"/>
    <property type="project" value="InterPro"/>
</dbReference>
<evidence type="ECO:0000256" key="6">
    <source>
        <dbReference type="ARBA" id="ARBA00023098"/>
    </source>
</evidence>
<dbReference type="SUPFAM" id="SSF51230">
    <property type="entry name" value="Single hybrid motif"/>
    <property type="match status" value="1"/>
</dbReference>
<dbReference type="Gene3D" id="2.40.50.100">
    <property type="match status" value="1"/>
</dbReference>
<organism evidence="12">
    <name type="scientific">Chlorobium phaeovibrioides (strain DSM 265 / 1930)</name>
    <name type="common">Prosthecochloris vibrioformis (strain DSM 265)</name>
    <dbReference type="NCBI Taxonomy" id="290318"/>
    <lineage>
        <taxon>Bacteria</taxon>
        <taxon>Pseudomonadati</taxon>
        <taxon>Chlorobiota</taxon>
        <taxon>Chlorobiia</taxon>
        <taxon>Chlorobiales</taxon>
        <taxon>Chlorobiaceae</taxon>
        <taxon>Chlorobium/Pelodictyon group</taxon>
        <taxon>Chlorobium</taxon>
    </lineage>
</organism>
<evidence type="ECO:0000259" key="10">
    <source>
        <dbReference type="PROSITE" id="PS50937"/>
    </source>
</evidence>
<dbReference type="GO" id="GO:0006633">
    <property type="term" value="P:fatty acid biosynthetic process"/>
    <property type="evidence" value="ECO:0007669"/>
    <property type="project" value="UniProtKB-UniPathway"/>
</dbReference>
<protein>
    <recommendedName>
        <fullName evidence="3 9">Biotin carboxyl carrier protein of acetyl-CoA carboxylase</fullName>
    </recommendedName>
</protein>
<keyword evidence="6 9" id="KW-0443">Lipid metabolism</keyword>
<dbReference type="InterPro" id="IPR000551">
    <property type="entry name" value="MerR-type_HTH_dom"/>
</dbReference>
<dbReference type="AlphaFoldDB" id="A4SGK3"/>
<dbReference type="GO" id="GO:0009317">
    <property type="term" value="C:acetyl-CoA carboxylase complex"/>
    <property type="evidence" value="ECO:0007669"/>
    <property type="project" value="InterPro"/>
</dbReference>
<dbReference type="HOGENOM" id="CLU_016733_3_1_10"/>
<evidence type="ECO:0000256" key="2">
    <source>
        <dbReference type="ARBA" id="ARBA00005194"/>
    </source>
</evidence>
<proteinExistence type="predicted"/>
<dbReference type="UniPathway" id="UPA00094"/>
<evidence type="ECO:0000256" key="9">
    <source>
        <dbReference type="RuleBase" id="RU364072"/>
    </source>
</evidence>
<evidence type="ECO:0000256" key="5">
    <source>
        <dbReference type="ARBA" id="ARBA00022832"/>
    </source>
</evidence>
<dbReference type="PANTHER" id="PTHR45266">
    <property type="entry name" value="OXALOACETATE DECARBOXYLASE ALPHA CHAIN"/>
    <property type="match status" value="1"/>
</dbReference>
<dbReference type="GO" id="GO:0006355">
    <property type="term" value="P:regulation of DNA-templated transcription"/>
    <property type="evidence" value="ECO:0007669"/>
    <property type="project" value="InterPro"/>
</dbReference>
<reference evidence="12" key="1">
    <citation type="submission" date="2007-03" db="EMBL/GenBank/DDBJ databases">
        <title>Complete sequence of Prosthecochloris vibrioformis DSM 265.</title>
        <authorList>
            <consortium name="US DOE Joint Genome Institute"/>
            <person name="Copeland A."/>
            <person name="Lucas S."/>
            <person name="Lapidus A."/>
            <person name="Barry K."/>
            <person name="Detter J.C."/>
            <person name="Glavina del Rio T."/>
            <person name="Hammon N."/>
            <person name="Israni S."/>
            <person name="Pitluck S."/>
            <person name="Schmutz J."/>
            <person name="Larimer F."/>
            <person name="Land M."/>
            <person name="Hauser L."/>
            <person name="Mikhailova N."/>
            <person name="Li T."/>
            <person name="Overmann J."/>
            <person name="Schuster S.C."/>
            <person name="Bryant D.A."/>
            <person name="Richardson P."/>
        </authorList>
    </citation>
    <scope>NUCLEOTIDE SEQUENCE [LARGE SCALE GENOMIC DNA]</scope>
    <source>
        <strain evidence="12">DSM 265</strain>
    </source>
</reference>
<keyword evidence="5 9" id="KW-0276">Fatty acid metabolism</keyword>
<dbReference type="eggNOG" id="COG0511">
    <property type="taxonomic scope" value="Bacteria"/>
</dbReference>
<dbReference type="OrthoDB" id="9811735at2"/>
<keyword evidence="4 9" id="KW-0444">Lipid biosynthesis</keyword>
<dbReference type="InterPro" id="IPR001882">
    <property type="entry name" value="Biotin_BS"/>
</dbReference>
<dbReference type="PANTHER" id="PTHR45266:SF3">
    <property type="entry name" value="OXALOACETATE DECARBOXYLASE ALPHA CHAIN"/>
    <property type="match status" value="1"/>
</dbReference>
<keyword evidence="8 9" id="KW-0092">Biotin</keyword>
<dbReference type="InterPro" id="IPR000089">
    <property type="entry name" value="Biotin_lipoyl"/>
</dbReference>
<feature type="domain" description="HTH merR-type" evidence="10">
    <location>
        <begin position="1"/>
        <end position="12"/>
    </location>
</feature>
<dbReference type="InterPro" id="IPR050709">
    <property type="entry name" value="Biotin_Carboxyl_Carrier/Decarb"/>
</dbReference>
<gene>
    <name evidence="12" type="ordered locus">Cvib_1602</name>
</gene>
<dbReference type="FunFam" id="2.40.50.100:FF:000003">
    <property type="entry name" value="Acetyl-CoA carboxylase biotin carboxyl carrier protein"/>
    <property type="match status" value="1"/>
</dbReference>
<dbReference type="CDD" id="cd06850">
    <property type="entry name" value="biotinyl_domain"/>
    <property type="match status" value="1"/>
</dbReference>
<dbReference type="PROSITE" id="PS50968">
    <property type="entry name" value="BIOTINYL_LIPOYL"/>
    <property type="match status" value="1"/>
</dbReference>
<evidence type="ECO:0000256" key="7">
    <source>
        <dbReference type="ARBA" id="ARBA00023160"/>
    </source>
</evidence>
<feature type="domain" description="Lipoyl-binding" evidence="11">
    <location>
        <begin position="67"/>
        <end position="151"/>
    </location>
</feature>
<dbReference type="InterPro" id="IPR001249">
    <property type="entry name" value="AcCoA_biotinCC"/>
</dbReference>